<feature type="region of interest" description="Disordered" evidence="13">
    <location>
        <begin position="519"/>
        <end position="668"/>
    </location>
</feature>
<dbReference type="FunFam" id="1.10.418.10:FF:000051">
    <property type="entry name" value="Abnormal spindle-like microcephaly-associated protein homolog"/>
    <property type="match status" value="1"/>
</dbReference>
<dbReference type="PROSITE" id="PS50096">
    <property type="entry name" value="IQ"/>
    <property type="match status" value="43"/>
</dbReference>
<dbReference type="Pfam" id="PF00307">
    <property type="entry name" value="CH"/>
    <property type="match status" value="2"/>
</dbReference>
<feature type="compositionally biased region" description="Acidic residues" evidence="13">
    <location>
        <begin position="385"/>
        <end position="399"/>
    </location>
</feature>
<dbReference type="CDD" id="cd21223">
    <property type="entry name" value="CH_ASPM_rpt1"/>
    <property type="match status" value="1"/>
</dbReference>
<organism evidence="15 16">
    <name type="scientific">Holothuria leucospilota</name>
    <name type="common">Black long sea cucumber</name>
    <name type="synonym">Mertensiothuria leucospilota</name>
    <dbReference type="NCBI Taxonomy" id="206669"/>
    <lineage>
        <taxon>Eukaryota</taxon>
        <taxon>Metazoa</taxon>
        <taxon>Echinodermata</taxon>
        <taxon>Eleutherozoa</taxon>
        <taxon>Echinozoa</taxon>
        <taxon>Holothuroidea</taxon>
        <taxon>Aspidochirotacea</taxon>
        <taxon>Aspidochirotida</taxon>
        <taxon>Holothuriidae</taxon>
        <taxon>Holothuria</taxon>
    </lineage>
</organism>
<dbReference type="FunFam" id="1.20.5.190:FF:000008">
    <property type="entry name" value="Abnormal spindle-like microcephaly-associated protein homolog"/>
    <property type="match status" value="1"/>
</dbReference>
<reference evidence="15" key="1">
    <citation type="submission" date="2021-10" db="EMBL/GenBank/DDBJ databases">
        <title>Tropical sea cucumber genome reveals ecological adaptation and Cuvierian tubules defense mechanism.</title>
        <authorList>
            <person name="Chen T."/>
        </authorList>
    </citation>
    <scope>NUCLEOTIDE SEQUENCE</scope>
    <source>
        <strain evidence="15">Nanhai2018</strain>
        <tissue evidence="15">Muscle</tissue>
    </source>
</reference>
<proteinExistence type="predicted"/>
<dbReference type="SUPFAM" id="SSF47576">
    <property type="entry name" value="Calponin-homology domain, CH-domain"/>
    <property type="match status" value="1"/>
</dbReference>
<feature type="compositionally biased region" description="Basic and acidic residues" evidence="13">
    <location>
        <begin position="530"/>
        <end position="559"/>
    </location>
</feature>
<dbReference type="InterPro" id="IPR013783">
    <property type="entry name" value="Ig-like_fold"/>
</dbReference>
<dbReference type="PROSITE" id="PS50021">
    <property type="entry name" value="CH"/>
    <property type="match status" value="2"/>
</dbReference>
<protein>
    <submittedName>
        <fullName evidence="15">Abnormal spindle-like microcephaly-associated protein-like</fullName>
    </submittedName>
</protein>
<keyword evidence="10" id="KW-0539">Nucleus</keyword>
<dbReference type="Proteomes" id="UP001152320">
    <property type="component" value="Chromosome 19"/>
</dbReference>
<evidence type="ECO:0000256" key="8">
    <source>
        <dbReference type="ARBA" id="ARBA00022860"/>
    </source>
</evidence>
<keyword evidence="8" id="KW-0112">Calmodulin-binding</keyword>
<feature type="compositionally biased region" description="Polar residues" evidence="13">
    <location>
        <begin position="792"/>
        <end position="801"/>
    </location>
</feature>
<dbReference type="Pfam" id="PF00612">
    <property type="entry name" value="IQ"/>
    <property type="match status" value="37"/>
</dbReference>
<feature type="compositionally biased region" description="Basic and acidic residues" evidence="13">
    <location>
        <begin position="369"/>
        <end position="384"/>
    </location>
</feature>
<feature type="compositionally biased region" description="Basic and acidic residues" evidence="13">
    <location>
        <begin position="770"/>
        <end position="784"/>
    </location>
</feature>
<feature type="domain" description="Calponin-homology (CH)" evidence="14">
    <location>
        <begin position="1090"/>
        <end position="1222"/>
    </location>
</feature>
<dbReference type="CDD" id="cd21224">
    <property type="entry name" value="CH_ASPM_rpt2"/>
    <property type="match status" value="1"/>
</dbReference>
<feature type="coiled-coil region" evidence="12">
    <location>
        <begin position="1462"/>
        <end position="1489"/>
    </location>
</feature>
<dbReference type="SUPFAM" id="SSF52540">
    <property type="entry name" value="P-loop containing nucleoside triphosphate hydrolases"/>
    <property type="match status" value="15"/>
</dbReference>
<dbReference type="GO" id="GO:0007051">
    <property type="term" value="P:spindle organization"/>
    <property type="evidence" value="ECO:0007669"/>
    <property type="project" value="TreeGrafter"/>
</dbReference>
<feature type="compositionally biased region" description="Basic and acidic residues" evidence="13">
    <location>
        <begin position="400"/>
        <end position="411"/>
    </location>
</feature>
<keyword evidence="9 12" id="KW-0175">Coiled coil</keyword>
<feature type="region of interest" description="Disordered" evidence="13">
    <location>
        <begin position="368"/>
        <end position="416"/>
    </location>
</feature>
<keyword evidence="3" id="KW-0963">Cytoplasm</keyword>
<feature type="region of interest" description="Disordered" evidence="13">
    <location>
        <begin position="751"/>
        <end position="827"/>
    </location>
</feature>
<feature type="region of interest" description="Disordered" evidence="13">
    <location>
        <begin position="1"/>
        <end position="41"/>
    </location>
</feature>
<comment type="subcellular location">
    <subcellularLocation>
        <location evidence="2">Cytoplasm</location>
    </subcellularLocation>
    <subcellularLocation>
        <location evidence="1">Nucleus</location>
    </subcellularLocation>
</comment>
<feature type="compositionally biased region" description="Acidic residues" evidence="13">
    <location>
        <begin position="573"/>
        <end position="598"/>
    </location>
</feature>
<feature type="region of interest" description="Disordered" evidence="13">
    <location>
        <begin position="1351"/>
        <end position="1383"/>
    </location>
</feature>
<gene>
    <name evidence="15" type="ORF">HOLleu_35649</name>
</gene>
<dbReference type="GO" id="GO:0051295">
    <property type="term" value="P:establishment of meiotic spindle localization"/>
    <property type="evidence" value="ECO:0007669"/>
    <property type="project" value="TreeGrafter"/>
</dbReference>
<dbReference type="GO" id="GO:0005737">
    <property type="term" value="C:cytoplasm"/>
    <property type="evidence" value="ECO:0007669"/>
    <property type="project" value="UniProtKB-SubCell"/>
</dbReference>
<dbReference type="Gene3D" id="1.10.418.10">
    <property type="entry name" value="Calponin-like domain"/>
    <property type="match status" value="2"/>
</dbReference>
<feature type="compositionally biased region" description="Basic and acidic residues" evidence="13">
    <location>
        <begin position="655"/>
        <end position="668"/>
    </location>
</feature>
<evidence type="ECO:0000313" key="16">
    <source>
        <dbReference type="Proteomes" id="UP001152320"/>
    </source>
</evidence>
<dbReference type="InterPro" id="IPR001715">
    <property type="entry name" value="CH_dom"/>
</dbReference>
<dbReference type="PANTHER" id="PTHR22706">
    <property type="entry name" value="ASSEMBLY FACTOR FOR SPINDLE MICROTUBULES"/>
    <property type="match status" value="1"/>
</dbReference>
<feature type="domain" description="Calponin-homology (CH)" evidence="14">
    <location>
        <begin position="1296"/>
        <end position="1441"/>
    </location>
</feature>
<dbReference type="Gene3D" id="1.20.5.190">
    <property type="match status" value="33"/>
</dbReference>
<dbReference type="GO" id="GO:0005516">
    <property type="term" value="F:calmodulin binding"/>
    <property type="evidence" value="ECO:0007669"/>
    <property type="project" value="UniProtKB-KW"/>
</dbReference>
<dbReference type="InterPro" id="IPR011989">
    <property type="entry name" value="ARM-like"/>
</dbReference>
<dbReference type="EMBL" id="JAIZAY010000019">
    <property type="protein sequence ID" value="KAJ8023280.1"/>
    <property type="molecule type" value="Genomic_DNA"/>
</dbReference>
<evidence type="ECO:0000256" key="3">
    <source>
        <dbReference type="ARBA" id="ARBA00022490"/>
    </source>
</evidence>
<dbReference type="InterPro" id="IPR031549">
    <property type="entry name" value="ASH"/>
</dbReference>
<dbReference type="Pfam" id="PF15780">
    <property type="entry name" value="ASH"/>
    <property type="match status" value="1"/>
</dbReference>
<dbReference type="GO" id="GO:0000278">
    <property type="term" value="P:mitotic cell cycle"/>
    <property type="evidence" value="ECO:0007669"/>
    <property type="project" value="TreeGrafter"/>
</dbReference>
<dbReference type="InterPro" id="IPR051185">
    <property type="entry name" value="ASPM"/>
</dbReference>
<name>A0A9Q0YL40_HOLLE</name>
<dbReference type="InterPro" id="IPR027417">
    <property type="entry name" value="P-loop_NTPase"/>
</dbReference>
<evidence type="ECO:0000256" key="9">
    <source>
        <dbReference type="ARBA" id="ARBA00023054"/>
    </source>
</evidence>
<evidence type="ECO:0000256" key="4">
    <source>
        <dbReference type="ARBA" id="ARBA00022553"/>
    </source>
</evidence>
<evidence type="ECO:0000256" key="6">
    <source>
        <dbReference type="ARBA" id="ARBA00022737"/>
    </source>
</evidence>
<keyword evidence="5" id="KW-0132">Cell division</keyword>
<keyword evidence="7" id="KW-0498">Mitosis</keyword>
<evidence type="ECO:0000256" key="5">
    <source>
        <dbReference type="ARBA" id="ARBA00022618"/>
    </source>
</evidence>
<comment type="caution">
    <text evidence="15">The sequence shown here is derived from an EMBL/GenBank/DDBJ whole genome shotgun (WGS) entry which is preliminary data.</text>
</comment>
<keyword evidence="6" id="KW-0677">Repeat</keyword>
<evidence type="ECO:0000256" key="1">
    <source>
        <dbReference type="ARBA" id="ARBA00004123"/>
    </source>
</evidence>
<evidence type="ECO:0000256" key="10">
    <source>
        <dbReference type="ARBA" id="ARBA00023242"/>
    </source>
</evidence>
<dbReference type="SUPFAM" id="SSF48371">
    <property type="entry name" value="ARM repeat"/>
    <property type="match status" value="1"/>
</dbReference>
<evidence type="ECO:0000256" key="12">
    <source>
        <dbReference type="SAM" id="Coils"/>
    </source>
</evidence>
<evidence type="ECO:0000259" key="14">
    <source>
        <dbReference type="PROSITE" id="PS50021"/>
    </source>
</evidence>
<dbReference type="InterPro" id="IPR000048">
    <property type="entry name" value="IQ_motif_EF-hand-BS"/>
</dbReference>
<dbReference type="GO" id="GO:0000922">
    <property type="term" value="C:spindle pole"/>
    <property type="evidence" value="ECO:0007669"/>
    <property type="project" value="TreeGrafter"/>
</dbReference>
<dbReference type="OrthoDB" id="2148418at2759"/>
<keyword evidence="4" id="KW-0597">Phosphoprotein</keyword>
<sequence length="3620" mass="420989">MSSPVISDPWATNHVASPSTPDRRKHRKTWHAASPHKVNSPESTTPCLKITHFTKKVIVCFDVVKVGKTKRRTLKLINPHDYPQMVELERISPKKGFFLEEKAWDIQPKETLTIPIFWTPPDDGNYRDLITFLCEGAFRLQVILLGTAEETKRVSCRRSTFLVKRQSTSKPLRPSNANNLRIKRQSLLASSNGAGKENKIIQKSITKPLNNPKDRQGRSRRSTPLAAKTNQNVTGKSRVGEKGRSLTRIEVQSQKNESCFDDKTTSQVLEKLSGATEPIKNVFIENVARETLLVCEGMSPLLKSKEFDRNVHVTSPGCGNPSNENVRKILKGTEIKTHPYERLSGDGLTELSKRTLFKDSEDCSVVDSDTLKPSHSDEDVRDAEASDITDDSLETVDDVTDTRNASDDVRDTASNTANVSDHVDSVVDDVCTMQAVVDGIIESTALNTFRDSDVDIVENTAPYSCCDSDNVDAATGVVDDATVNVEDIADLSERKVNEENSNEEGRVVEADLKESKIVDSENVGCNLEATDTKGRGEGQGDEKKNESEENGEEQDKTLGENEILGMVNSRGVEDEDSENLEEKFVEEEKEDGETEEEKDERSSDGDANVMGSGRILVKEESMLDQDDTQGGGDSPGEGSDDVVKDVLVGESDSGDALKGEESSFSVTEEKPVIDVSSDVVVVDENAPTSKEVIGDGIVEENVAASVEEVEDKPAIIDVIDEVTDDVTIGKKEVEKKGLVFIPLDDDIQTGISHSRNSKRVVEDTGMGDGEGTKKQRLADKKSSADRTASGRGRNSSLSLNRTVALRRASATNSSVSVAPKTKPKVKRTMKGVPMAKLNLVKPARTALPRHPMPFAAKNMFYDERWVDKQERGFAQWLNYILTPEDVGSRNPSIKGTKIEASTLAVSSSSTSIRRAPTKEVLSLRAYTARRRLNQLRRASCLLFQSEPVVRVIQKLEALVENRGLSVRSDRKIHADLGMKQNILMMILSYNPLWLRIGLETIYGELLPVEDNSDIVGLSRFIVTRLLGNPDIAASYAHPTVPALFRPGYEENLAKFTLKKFLLLVFFLDKAKLTRLIDHDPCLFCKDAQYKSSRDLLLEFSRLYLKGEGDITRHLNYVGYSVTHTQKALDEYDFAVVNLAKDLRDGVRLVRVTELLTKNWMLSHELRCPAISRLQKIHNVQVALDALSQCTDLSGCGVDAKSIVEGHREKTLQLLWSIIFSFKVETMLDEAQLKEETTFLWNNLKLKRKLDAVKMLSSYKSAGHGQEVTNVYFKSGKLSLLLKWCQAVCAYYSVQVSSLQSRKLEWYEAVCVYYSIQVENFTVSFCDGRVLCYLVHHYHPELIPLASINNTTTQTENQKDESNDENDSFDGTWTRSFSPTTGKESSLDQLMKNEQKNFKTLYQAIQNLGGVPFMIKSMDMSGTIPDEKVVITYTSYLCARLLDLCHETRAVRTIQMAWRGYQLRKKTEHLKKLNKAANIIQQKIRLYLRKRYLERREVAVIRLQTAVRGWIARRKLQILRSKERQRQEDAAAVILQSHYRRLKAQRLYTNQLKAIVKLQAMIRGKRIRRDVLKMKKAVLLIEDHYTARKRRNEMRQKYKETREAVIILQTFYRGLKVLEYVCQKRSTYSTPAMKARRLYREMKAAQIIQARWKGYIMKQRYQSMKEASVLIQSAWRMYVEKKRYMEMKKAARQIQDWYRALQLRNRERNLYLVKCDAIRKIQAFCRGLKARRMYERQRNSCILIQATVRSYLERQRYQEIRHVMIKLQRRHRANVQAKQECQRYSDLKEATTTVQAFIRGWLVRKQIKKEKQAACLIQAHVRCFIHRKEYIITRQACVTLQCNIRCHQQRQRYLALKRSALLVQSVYRGQLARRQVKAVRSAIKIQATYRMYRARRKYQEEVAAIVLCQAAVRCFIIRRRYVRMLTATRVIQKHVRGWLEMQKTRDEYCVMKSSCTTIQSAFRGYVARQKYLKARQDIIICQAAVRSFIICKSYVRMLAATRVIQKHVRGWLEMQKTRDEYCVMKSSCTTIQSVFRGYVARQQYLKARQDIIICQAAVRSFIIHKRYVRMLAATRVIQKHVRGWLEMQKTRDEYCVMKSSCTTIQSTFRGYVARQQYLKARQDIIICQAAVRSFIIHKRYVRMLAATRVIQKHVRGWLEMQKTRDEYCVMKSSCTTIQSTFRGYVARQQYLKASQDIIICQAAVRSFIIHKRYVRMLAATRVIQKHVRGWLEMQKTRDEYCVMKSSCTTIQSTFRGYVARQQYLKARSNIITCQSLVRTFIEKRQYQARRNAAIVLQRQYRALQTGRACHAIYCQQRQACIVLQTSVRRYLCRKRYLALKSAAVLIQSYRRMVIARDRYQATLAACKTLQTRRREVLVARQQRKSYLQMKHAAVVLQSYYRGLCARRHANYIRSVVICQSAVRQFILRQKYLKQRNAAIKIQALVRGQMKRQRYLQQRAAVMVIQERWRSTLRCRQDYLMYHIQRGAIIALQSAVRGWFVRKELKKARKAAVIIQSTYRRHRAMRNYRKTQNAIITLQRFARAYIKGRTTRRQYLVKKESAVCIQSWWRMIQRQGEYRRIKEAAITIQAGMRMVLQYRQYQHDRDVIIRMQTRWRTNRLADGEKRRFLQMKRAVIILQAWVRGMAVRKRIQSWHESATKIEAYWRGFRERRAYLEKKSAAVEIQRKFRACQSMRRQKMEYEKLRRATITIQAMYRGIQGRRLAQRHRAARLIQATYRMYTAQKEYCRWKSAAVCIQASFRCHKQRRRYLKMKEAASVLQKYWRIAKDGRMEVEKYQKTKQAVIIVQSTVRGWIVRKWYIKAKQSAVIIQSMYRMYRAVRSYQNTRDQVVRIQRRWRAKKLGDEEKRRYLEMKRATVILQAWSRGLAVRRTVQSWHQNATMIQASWRGFRERQSFLVQRLAAVRIQRRFRARQSMRREQVRYEELRRAAVRVQAVYRGMQGRRLAQRHRAARLIQATYRMYQTQRQYERYKSAAVLLQATFRGYKCRTSYQKTLAAVLALQQHIRAYLKGMHERAQLQAERNAAIVIQSYYRRYTCRNTFIKQRKAAITLQSVYRCHRQQKQYNQIRWAAGKIQTYWRATMMMRGEVSCYKRMRDAAIVMQASVRCYLIRQRYLKMRKAVITLQTAWRCIHARRTFVAQREAATIIQRRFRAQRMATECRAAFETMKASAVTIQTTFRTYRCQKQFMEKKTAAVVIQSWVRGHQCLKKYQSERTAAMVVQRWYRNILLARRIKQEYEVMSLAALRIQSIWRGQQDRKRVKQLRWEMAVAKERLDALIKIQTWTRSRLERLRFVRLHQATLLAQRLYKKRHLKRVAAVIILQSYCRTWLAKRRLHKIQSAAMTLQSIWRGRKVRVSVKSKKIARARDRCMKACKAATEDKKLCNRTTSGLHFLLTYKHLHQVVEAVCSLEVATRLSARCCERLVAGKAVPVLFRLIKNCNRSLPCMEVIKYVVATLVNLAKYAPTAPSVLECPDAVSSILDLMMIYRETNPVIFTKAAMLLTVLAQEESLQKILLGTSKINDKLRSLLNLQERKLKLKTRQMIAKSKSQGMSMTPSQLMTPSKKKRLVRSFQPDWVLGRFKRQDLEDPIEALKCLMGALNIKC</sequence>
<dbReference type="Gene3D" id="2.60.40.10">
    <property type="entry name" value="Immunoglobulins"/>
    <property type="match status" value="1"/>
</dbReference>
<evidence type="ECO:0000313" key="15">
    <source>
        <dbReference type="EMBL" id="KAJ8023280.1"/>
    </source>
</evidence>
<evidence type="ECO:0000256" key="13">
    <source>
        <dbReference type="SAM" id="MobiDB-lite"/>
    </source>
</evidence>
<dbReference type="InterPro" id="IPR036872">
    <property type="entry name" value="CH_dom_sf"/>
</dbReference>
<accession>A0A9Q0YL40</accession>
<dbReference type="GO" id="GO:0051301">
    <property type="term" value="P:cell division"/>
    <property type="evidence" value="ECO:0007669"/>
    <property type="project" value="UniProtKB-KW"/>
</dbReference>
<dbReference type="GO" id="GO:0005634">
    <property type="term" value="C:nucleus"/>
    <property type="evidence" value="ECO:0007669"/>
    <property type="project" value="UniProtKB-SubCell"/>
</dbReference>
<keyword evidence="16" id="KW-1185">Reference proteome</keyword>
<evidence type="ECO:0000256" key="11">
    <source>
        <dbReference type="ARBA" id="ARBA00023306"/>
    </source>
</evidence>
<feature type="compositionally biased region" description="Polar residues" evidence="13">
    <location>
        <begin position="1368"/>
        <end position="1383"/>
    </location>
</feature>
<dbReference type="Gene3D" id="1.25.10.10">
    <property type="entry name" value="Leucine-rich Repeat Variant"/>
    <property type="match status" value="1"/>
</dbReference>
<evidence type="ECO:0000256" key="2">
    <source>
        <dbReference type="ARBA" id="ARBA00004496"/>
    </source>
</evidence>
<feature type="region of interest" description="Disordered" evidence="13">
    <location>
        <begin position="193"/>
        <end position="242"/>
    </location>
</feature>
<dbReference type="SMART" id="SM00033">
    <property type="entry name" value="CH"/>
    <property type="match status" value="2"/>
</dbReference>
<keyword evidence="11" id="KW-0131">Cell cycle</keyword>
<dbReference type="InterPro" id="IPR016024">
    <property type="entry name" value="ARM-type_fold"/>
</dbReference>
<dbReference type="SMART" id="SM00015">
    <property type="entry name" value="IQ"/>
    <property type="match status" value="67"/>
</dbReference>
<dbReference type="PANTHER" id="PTHR22706:SF1">
    <property type="entry name" value="ASSEMBLY FACTOR FOR SPINDLE MICROTUBULES"/>
    <property type="match status" value="1"/>
</dbReference>
<evidence type="ECO:0000256" key="7">
    <source>
        <dbReference type="ARBA" id="ARBA00022776"/>
    </source>
</evidence>